<dbReference type="RefSeq" id="WP_093583831.1">
    <property type="nucleotide sequence ID" value="NZ_FPBA01000027.1"/>
</dbReference>
<comment type="similarity">
    <text evidence="1">Belongs to the NodU/CmcH family.</text>
</comment>
<name>A0A1I7CW46_9ACTN</name>
<dbReference type="SUPFAM" id="SSF55821">
    <property type="entry name" value="YrdC/RibB"/>
    <property type="match status" value="1"/>
</dbReference>
<dbReference type="InterPro" id="IPR051338">
    <property type="entry name" value="NodU/CmcH_Carbamoyltrnsfr"/>
</dbReference>
<accession>A0A1I7CW46</accession>
<feature type="domain" description="Carbamoyltransferase" evidence="2">
    <location>
        <begin position="97"/>
        <end position="299"/>
    </location>
</feature>
<proteinExistence type="inferred from homology"/>
<dbReference type="InterPro" id="IPR031730">
    <property type="entry name" value="Carbam_trans_C"/>
</dbReference>
<keyword evidence="5" id="KW-1185">Reference proteome</keyword>
<dbReference type="PANTHER" id="PTHR34847:SF1">
    <property type="entry name" value="NODULATION PROTEIN U"/>
    <property type="match status" value="1"/>
</dbReference>
<dbReference type="STRING" id="1296565.SAMN05660657_04960"/>
<dbReference type="Pfam" id="PF16861">
    <property type="entry name" value="Carbam_trans_C"/>
    <property type="match status" value="1"/>
</dbReference>
<dbReference type="InterPro" id="IPR038152">
    <property type="entry name" value="Carbam_trans_C_sf"/>
</dbReference>
<dbReference type="EMBL" id="FPBA01000027">
    <property type="protein sequence ID" value="SFU03609.1"/>
    <property type="molecule type" value="Genomic_DNA"/>
</dbReference>
<evidence type="ECO:0000259" key="3">
    <source>
        <dbReference type="Pfam" id="PF16861"/>
    </source>
</evidence>
<protein>
    <submittedName>
        <fullName evidence="4">Carbamoyltransferase</fullName>
    </submittedName>
</protein>
<feature type="domain" description="Carbamoyltransferase C-terminal" evidence="3">
    <location>
        <begin position="329"/>
        <end position="483"/>
    </location>
</feature>
<sequence length="485" mass="53929">MIIYGVSANEHDASLAVVRGREILFASAAERYSRVKNDPHLNADLLADAMRYGPPDLVVWYEKPHLKRARKAWAGQWSDVGRTDGARYVHRFLPGVPVRYVGHHESHAAAGYFTSPFDDAVILVADAIGEWETLSAWTGQGPILRRLWSQNYPDSLGLLYSAFTQRIGLTPNEEEYILMGMAASGEPVYRDLIWQDFVERFDPPRLKLRENPHRGVRWWRPDLDRRADLAASIQAVTEDVLLGITRWLARTTGRRRLVLAGGVAMNCLANTRIAQQGLFDQIWIMPNPGDGGSSIGAALAWSRRHARWRHPYLGHAIDRPFDQAGALAALSAGDVIGVATGRAEFGPRALGNRSLFTDPRDPAARDKVNALKRREPFRPFAPMVLAEHAHEHFDLPVPTSPYMQFVAPVRHPEAFPAIVHADGTARVQTLRPADNPAIHGLLADFHARTGCPMLLNTSLNVKGEPLVNSVADADRFTARSGIRVY</sequence>
<dbReference type="Proteomes" id="UP000199546">
    <property type="component" value="Unassembled WGS sequence"/>
</dbReference>
<dbReference type="GO" id="GO:0016740">
    <property type="term" value="F:transferase activity"/>
    <property type="evidence" value="ECO:0007669"/>
    <property type="project" value="UniProtKB-KW"/>
</dbReference>
<dbReference type="AlphaFoldDB" id="A0A1I7CW46"/>
<dbReference type="PANTHER" id="PTHR34847">
    <property type="entry name" value="NODULATION PROTEIN U"/>
    <property type="match status" value="1"/>
</dbReference>
<dbReference type="InterPro" id="IPR043129">
    <property type="entry name" value="ATPase_NBD"/>
</dbReference>
<reference evidence="5" key="1">
    <citation type="submission" date="2016-10" db="EMBL/GenBank/DDBJ databases">
        <authorList>
            <person name="Varghese N."/>
            <person name="Submissions S."/>
        </authorList>
    </citation>
    <scope>NUCLEOTIDE SEQUENCE [LARGE SCALE GENOMIC DNA]</scope>
    <source>
        <strain evidence="5">DSM 46136</strain>
    </source>
</reference>
<gene>
    <name evidence="4" type="ORF">SAMN05660657_04960</name>
</gene>
<keyword evidence="4" id="KW-0808">Transferase</keyword>
<evidence type="ECO:0000313" key="4">
    <source>
        <dbReference type="EMBL" id="SFU03609.1"/>
    </source>
</evidence>
<evidence type="ECO:0000259" key="2">
    <source>
        <dbReference type="Pfam" id="PF02543"/>
    </source>
</evidence>
<dbReference type="InterPro" id="IPR003696">
    <property type="entry name" value="Carbtransf_dom"/>
</dbReference>
<dbReference type="CDD" id="cd24033">
    <property type="entry name" value="ASKHA_NBD_NodU_CmcH-like_N"/>
    <property type="match status" value="1"/>
</dbReference>
<evidence type="ECO:0000313" key="5">
    <source>
        <dbReference type="Proteomes" id="UP000199546"/>
    </source>
</evidence>
<evidence type="ECO:0000256" key="1">
    <source>
        <dbReference type="ARBA" id="ARBA00006129"/>
    </source>
</evidence>
<dbReference type="Gene3D" id="3.90.870.20">
    <property type="entry name" value="Carbamoyltransferase, C-terminal domain"/>
    <property type="match status" value="1"/>
</dbReference>
<dbReference type="Gene3D" id="3.30.420.40">
    <property type="match status" value="2"/>
</dbReference>
<dbReference type="SUPFAM" id="SSF53067">
    <property type="entry name" value="Actin-like ATPase domain"/>
    <property type="match status" value="1"/>
</dbReference>
<organism evidence="4 5">
    <name type="scientific">Geodermatophilus amargosae</name>
    <dbReference type="NCBI Taxonomy" id="1296565"/>
    <lineage>
        <taxon>Bacteria</taxon>
        <taxon>Bacillati</taxon>
        <taxon>Actinomycetota</taxon>
        <taxon>Actinomycetes</taxon>
        <taxon>Geodermatophilales</taxon>
        <taxon>Geodermatophilaceae</taxon>
        <taxon>Geodermatophilus</taxon>
    </lineage>
</organism>
<dbReference type="Pfam" id="PF02543">
    <property type="entry name" value="Carbam_trans_N"/>
    <property type="match status" value="1"/>
</dbReference>
<dbReference type="OrthoDB" id="9780777at2"/>
<dbReference type="InterPro" id="IPR017945">
    <property type="entry name" value="DHBP_synth_RibB-like_a/b_dom"/>
</dbReference>